<dbReference type="SUPFAM" id="SSF51338">
    <property type="entry name" value="Composite domain of metallo-dependent hydrolases"/>
    <property type="match status" value="2"/>
</dbReference>
<dbReference type="PIRSF" id="PIRSF038971">
    <property type="entry name" value="PhnM"/>
    <property type="match status" value="1"/>
</dbReference>
<dbReference type="GO" id="GO:0008448">
    <property type="term" value="F:N-acetylglucosamine-6-phosphate deacetylase activity"/>
    <property type="evidence" value="ECO:0007669"/>
    <property type="project" value="TreeGrafter"/>
</dbReference>
<comment type="caution">
    <text evidence="4">The sequence shown here is derived from an EMBL/GenBank/DDBJ whole genome shotgun (WGS) entry which is preliminary data.</text>
</comment>
<dbReference type="Gene3D" id="3.20.20.140">
    <property type="entry name" value="Metal-dependent hydrolases"/>
    <property type="match status" value="1"/>
</dbReference>
<reference evidence="4 5" key="1">
    <citation type="submission" date="2018-10" db="EMBL/GenBank/DDBJ databases">
        <authorList>
            <person name="Jung H.S."/>
            <person name="Jeon C.O."/>
        </authorList>
    </citation>
    <scope>NUCLEOTIDE SEQUENCE [LARGE SCALE GENOMIC DNA]</scope>
    <source>
        <strain evidence="4 5">MA-7-27</strain>
    </source>
</reference>
<keyword evidence="5" id="KW-1185">Reference proteome</keyword>
<organism evidence="4 5">
    <name type="scientific">Rhodophyticola porphyridii</name>
    <dbReference type="NCBI Taxonomy" id="1852017"/>
    <lineage>
        <taxon>Bacteria</taxon>
        <taxon>Pseudomonadati</taxon>
        <taxon>Pseudomonadota</taxon>
        <taxon>Alphaproteobacteria</taxon>
        <taxon>Rhodobacterales</taxon>
        <taxon>Roseobacteraceae</taxon>
        <taxon>Rhodophyticola</taxon>
    </lineage>
</organism>
<evidence type="ECO:0000313" key="4">
    <source>
        <dbReference type="EMBL" id="RMA44257.1"/>
    </source>
</evidence>
<dbReference type="RefSeq" id="WP_121896848.1">
    <property type="nucleotide sequence ID" value="NZ_RCNT01000001.1"/>
</dbReference>
<feature type="domain" description="Amidohydrolase 3" evidence="3">
    <location>
        <begin position="305"/>
        <end position="357"/>
    </location>
</feature>
<dbReference type="InterPro" id="IPR011059">
    <property type="entry name" value="Metal-dep_hydrolase_composite"/>
</dbReference>
<dbReference type="GO" id="GO:0006046">
    <property type="term" value="P:N-acetylglucosamine catabolic process"/>
    <property type="evidence" value="ECO:0007669"/>
    <property type="project" value="TreeGrafter"/>
</dbReference>
<name>A0A3L9YAY2_9RHOB</name>
<dbReference type="SUPFAM" id="SSF51556">
    <property type="entry name" value="Metallo-dependent hydrolases"/>
    <property type="match status" value="1"/>
</dbReference>
<evidence type="ECO:0000256" key="1">
    <source>
        <dbReference type="ARBA" id="ARBA00010716"/>
    </source>
</evidence>
<dbReference type="Pfam" id="PF07969">
    <property type="entry name" value="Amidohydro_3"/>
    <property type="match status" value="1"/>
</dbReference>
<dbReference type="AlphaFoldDB" id="A0A3L9YAY2"/>
<dbReference type="InterPro" id="IPR013108">
    <property type="entry name" value="Amidohydro_3"/>
</dbReference>
<dbReference type="GO" id="GO:0019700">
    <property type="term" value="P:organic phosphonate catabolic process"/>
    <property type="evidence" value="ECO:0007669"/>
    <property type="project" value="InterPro"/>
</dbReference>
<proteinExistence type="inferred from homology"/>
<dbReference type="Gene3D" id="2.30.40.10">
    <property type="entry name" value="Urease, subunit C, domain 1"/>
    <property type="match status" value="1"/>
</dbReference>
<protein>
    <submittedName>
        <fullName evidence="4">Alpha-D-ribose 1-methylphosphonate 5-triphosphate diphosphatase</fullName>
        <ecNumber evidence="4">3.6.1.63</ecNumber>
    </submittedName>
</protein>
<evidence type="ECO:0000259" key="3">
    <source>
        <dbReference type="Pfam" id="PF07969"/>
    </source>
</evidence>
<dbReference type="PANTHER" id="PTHR11113:SF14">
    <property type="entry name" value="N-ACETYLGLUCOSAMINE-6-PHOSPHATE DEACETYLASE"/>
    <property type="match status" value="1"/>
</dbReference>
<gene>
    <name evidence="4" type="ORF">D9R08_04105</name>
</gene>
<dbReference type="InterPro" id="IPR012696">
    <property type="entry name" value="PhnM"/>
</dbReference>
<dbReference type="InterPro" id="IPR032466">
    <property type="entry name" value="Metal_Hydrolase"/>
</dbReference>
<evidence type="ECO:0000313" key="5">
    <source>
        <dbReference type="Proteomes" id="UP000281343"/>
    </source>
</evidence>
<sequence>MTLTPLRLVNATVLRPGGLDTDPISLCGGRIATDGGREVDLSGYLILPGIVDIHGDAFERHLAPRRGAVTDPRAGLPALEAELSANGITTAWLAQFWSWEGGMRSPDFAASLCAALERYQAILDIRVQLRLELGCHDAFEAASDLIARYGIGYVVLNDHLPHEALAAGKRPPRLEGQALKSRRSPADHLALMQRLHAEMPVARTRLAALAADLKDRDVILGSHDDHDAETRAWYRGLGVDISEFPTSEAAAVAAQAAGDPVVMGAPNALRGGSHARGVSAAALIGMGAVSALASDYHYPALAQSAFRLAETGLPLAEAWALISINPARMMGLNDRGDLAAGQRADLVIVETATMRIAGTIANGQIAHLAGPLAHRLIGGDA</sequence>
<dbReference type="EC" id="3.6.1.63" evidence="4"/>
<dbReference type="OrthoDB" id="9785413at2"/>
<dbReference type="EMBL" id="RCNT01000001">
    <property type="protein sequence ID" value="RMA44257.1"/>
    <property type="molecule type" value="Genomic_DNA"/>
</dbReference>
<evidence type="ECO:0000256" key="2">
    <source>
        <dbReference type="ARBA" id="ARBA00022801"/>
    </source>
</evidence>
<dbReference type="NCBIfam" id="NF011987">
    <property type="entry name" value="PRK15446.2-3"/>
    <property type="match status" value="1"/>
</dbReference>
<dbReference type="Proteomes" id="UP000281343">
    <property type="component" value="Unassembled WGS sequence"/>
</dbReference>
<keyword evidence="2 4" id="KW-0378">Hydrolase</keyword>
<accession>A0A3L9YAY2</accession>
<comment type="similarity">
    <text evidence="1">Belongs to the metallo-dependent hydrolases superfamily. NagA family.</text>
</comment>
<dbReference type="PANTHER" id="PTHR11113">
    <property type="entry name" value="N-ACETYLGLUCOSAMINE-6-PHOSPHATE DEACETYLASE"/>
    <property type="match status" value="1"/>
</dbReference>